<comment type="caution">
    <text evidence="3">The sequence shown here is derived from an EMBL/GenBank/DDBJ whole genome shotgun (WGS) entry which is preliminary data.</text>
</comment>
<dbReference type="AlphaFoldDB" id="A0AA43QLC2"/>
<dbReference type="EMBL" id="JAPUFD010000006">
    <property type="protein sequence ID" value="MDI1487942.1"/>
    <property type="molecule type" value="Genomic_DNA"/>
</dbReference>
<evidence type="ECO:0000256" key="1">
    <source>
        <dbReference type="SAM" id="MobiDB-lite"/>
    </source>
</evidence>
<feature type="compositionally biased region" description="Polar residues" evidence="1">
    <location>
        <begin position="857"/>
        <end position="876"/>
    </location>
</feature>
<feature type="region of interest" description="Disordered" evidence="1">
    <location>
        <begin position="1"/>
        <end position="175"/>
    </location>
</feature>
<accession>A0AA43QLC2</accession>
<reference evidence="3" key="1">
    <citation type="journal article" date="2023" name="Genome Biol. Evol.">
        <title>First Whole Genome Sequence and Flow Cytometry Genome Size Data for the Lichen-Forming Fungus Ramalina farinacea (Ascomycota).</title>
        <authorList>
            <person name="Llewellyn T."/>
            <person name="Mian S."/>
            <person name="Hill R."/>
            <person name="Leitch I.J."/>
            <person name="Gaya E."/>
        </authorList>
    </citation>
    <scope>NUCLEOTIDE SEQUENCE</scope>
    <source>
        <strain evidence="3">LIQ254RAFAR</strain>
    </source>
</reference>
<dbReference type="Proteomes" id="UP001161017">
    <property type="component" value="Unassembled WGS sequence"/>
</dbReference>
<keyword evidence="4" id="KW-1185">Reference proteome</keyword>
<evidence type="ECO:0000313" key="3">
    <source>
        <dbReference type="EMBL" id="MDI1487942.1"/>
    </source>
</evidence>
<evidence type="ECO:0000313" key="4">
    <source>
        <dbReference type="Proteomes" id="UP001161017"/>
    </source>
</evidence>
<feature type="region of interest" description="Disordered" evidence="1">
    <location>
        <begin position="253"/>
        <end position="311"/>
    </location>
</feature>
<feature type="compositionally biased region" description="Polar residues" evidence="1">
    <location>
        <begin position="56"/>
        <end position="77"/>
    </location>
</feature>
<feature type="region of interest" description="Disordered" evidence="1">
    <location>
        <begin position="614"/>
        <end position="635"/>
    </location>
</feature>
<feature type="compositionally biased region" description="Polar residues" evidence="1">
    <location>
        <begin position="253"/>
        <end position="263"/>
    </location>
</feature>
<evidence type="ECO:0000259" key="2">
    <source>
        <dbReference type="Pfam" id="PF26013"/>
    </source>
</evidence>
<dbReference type="PANTHER" id="PTHR39601">
    <property type="entry name" value="CHORIOGENIN HMINOR"/>
    <property type="match status" value="1"/>
</dbReference>
<dbReference type="InterPro" id="IPR058317">
    <property type="entry name" value="DUF8004"/>
</dbReference>
<feature type="compositionally biased region" description="Low complexity" evidence="1">
    <location>
        <begin position="106"/>
        <end position="123"/>
    </location>
</feature>
<sequence>MAKKFVSMSSLNDEVTDLSINDPRSHSPNPSDRSSTDTNPHHPIPRSSLPDLRASVASNYSIPSYQNGPPTTQSPYLNPTHLPPTLEDDAGLLQPPLLRPLPRGPDSPSGSRPSSRMGRPQSRVFEDSRDNSRAGSRAASPSVYRPLTPNTALKAKRRRSWIPGKSTFETTETQGAQENARAWIFTPHEKIHYDSSPLTNFQHVDELWDDEADTLVYLHNLPSGPGASFRVDSSCFASSRKLVKAAYGQSHTVAATPNSNTRHASSEVSERSFSERSQNLMPHMPTTPPASHYGSASNRSSSTGGRSIQGYFDEPAKGKTIHLCLPQPLQTDLKVPHSNLSQDDVEALITVRNLFAFLTGRPLVATTRRPSMFAILEHVAEILHRYEFTNFDGSNVGEEAAGSFSRFIIDFRLADVKSSREKTIEAIILGEKMKCWELYNEGFVHAVGKYDAVSTFKSPKLYQMSEVTRKRLERSHLFLSTRLRNVRDRLNDFDFPGMFAGLANSTTSSESKIIRFKAWKASFMSMRRHIMGIYKQRYGAWPPKARSKKNDFEESGLNRLLLQQVYNDFCCLYDVLVDRSNLTTRHVEIPIEDGPEDPNESSSKAALRRILGEHDRSTPPVQPPIPFDTPLLPSLSTTRRDFGKLDARKQQKENGKKLKDSEINTALMQSYNRDLMKSTPFVEEFFAYERRSAHGKSMEEITDLRHGQWLFIYAVIQALPLLVVDAPGLKCTDGVEYFLSEFSKESPPWMRQTHGQKTTWRVPGSETMVHMPAASVEHSNDAIYQRSHCWQAAEQWVGPKIIAEISSPVDRPNEPLLPPVMLSEPNSRAASRSPDRRRSMGLSLEQLPLPLGVALSHQGSRPTSSYDPNKSFNSILGVQDGAGKKKK</sequence>
<dbReference type="PANTHER" id="PTHR39601:SF2">
    <property type="entry name" value="CHORIOGENIN HMINOR"/>
    <property type="match status" value="1"/>
</dbReference>
<gene>
    <name evidence="3" type="ORF">OHK93_007216</name>
</gene>
<feature type="region of interest" description="Disordered" evidence="1">
    <location>
        <begin position="642"/>
        <end position="661"/>
    </location>
</feature>
<name>A0AA43QLC2_9LECA</name>
<dbReference type="Pfam" id="PF26013">
    <property type="entry name" value="DUF8004"/>
    <property type="match status" value="1"/>
</dbReference>
<proteinExistence type="predicted"/>
<organism evidence="3 4">
    <name type="scientific">Ramalina farinacea</name>
    <dbReference type="NCBI Taxonomy" id="258253"/>
    <lineage>
        <taxon>Eukaryota</taxon>
        <taxon>Fungi</taxon>
        <taxon>Dikarya</taxon>
        <taxon>Ascomycota</taxon>
        <taxon>Pezizomycotina</taxon>
        <taxon>Lecanoromycetes</taxon>
        <taxon>OSLEUM clade</taxon>
        <taxon>Lecanoromycetidae</taxon>
        <taxon>Lecanorales</taxon>
        <taxon>Lecanorineae</taxon>
        <taxon>Ramalinaceae</taxon>
        <taxon>Ramalina</taxon>
    </lineage>
</organism>
<feature type="region of interest" description="Disordered" evidence="1">
    <location>
        <begin position="853"/>
        <end position="887"/>
    </location>
</feature>
<feature type="compositionally biased region" description="Basic and acidic residues" evidence="1">
    <location>
        <begin position="264"/>
        <end position="274"/>
    </location>
</feature>
<protein>
    <recommendedName>
        <fullName evidence="2">DUF8004 domain-containing protein</fullName>
    </recommendedName>
</protein>
<feature type="region of interest" description="Disordered" evidence="1">
    <location>
        <begin position="813"/>
        <end position="838"/>
    </location>
</feature>
<feature type="domain" description="DUF8004" evidence="2">
    <location>
        <begin position="403"/>
        <end position="495"/>
    </location>
</feature>
<feature type="compositionally biased region" description="Polar residues" evidence="1">
    <location>
        <begin position="294"/>
        <end position="306"/>
    </location>
</feature>
<feature type="compositionally biased region" description="Polar residues" evidence="1">
    <location>
        <begin position="26"/>
        <end position="38"/>
    </location>
</feature>